<comment type="caution">
    <text evidence="8">The sequence shown here is derived from an EMBL/GenBank/DDBJ whole genome shotgun (WGS) entry which is preliminary data.</text>
</comment>
<feature type="transmembrane region" description="Helical" evidence="7">
    <location>
        <begin position="116"/>
        <end position="133"/>
    </location>
</feature>
<dbReference type="Pfam" id="PF01566">
    <property type="entry name" value="Nramp"/>
    <property type="match status" value="1"/>
</dbReference>
<sequence>MRLGPGLLVTAAFIGPGTITTASVAGANFGFALIWTLLFSVVATILLQSMAARLGVATGLDLASALRTTIQTPIFKALAAILVISAIGIGSAAYEAGNLTGASLGLQEILPSVNPLLWTPLIAVLSAVLLYTGKHKVIEGALIVLVVLMSLVFISTLVMAAPPLGEVLKGFIPSLPDNSITTVLALIGTTIVPYNLFLHSGVLAEKHDNSKNIDKVIKETNLDTGISITLGGIITLAILSTASVAFYGTDAGKISAANMAVQLEPLLGGMAHYFFAIGLCAAGLTSAITAPLAGAYAVCGMLGWSTQMSDTRFKLVAITILFFGALVASLGLDPVAVIIFAQAANGLLLPIVTCYLVWLVNQKSVMKGYTNSLLLNLVIVPVILLIFGLSLYKLSNLIFSF</sequence>
<name>A0ABU8SPE9_9GAMM</name>
<evidence type="ECO:0000313" key="8">
    <source>
        <dbReference type="EMBL" id="MEJ6494772.1"/>
    </source>
</evidence>
<feature type="transmembrane region" description="Helical" evidence="7">
    <location>
        <begin position="140"/>
        <end position="160"/>
    </location>
</feature>
<evidence type="ECO:0000256" key="1">
    <source>
        <dbReference type="ARBA" id="ARBA00004141"/>
    </source>
</evidence>
<gene>
    <name evidence="8" type="ORF">PQI24_01930</name>
</gene>
<dbReference type="PANTHER" id="PTHR11706">
    <property type="entry name" value="SOLUTE CARRIER PROTEIN FAMILY 11 MEMBER"/>
    <property type="match status" value="1"/>
</dbReference>
<keyword evidence="9" id="KW-1185">Reference proteome</keyword>
<feature type="transmembrane region" description="Helical" evidence="7">
    <location>
        <begin position="273"/>
        <end position="303"/>
    </location>
</feature>
<protein>
    <submittedName>
        <fullName evidence="8">Nramp family divalent metal transporter</fullName>
    </submittedName>
</protein>
<dbReference type="EMBL" id="JAQPZS010000001">
    <property type="protein sequence ID" value="MEJ6494772.1"/>
    <property type="molecule type" value="Genomic_DNA"/>
</dbReference>
<evidence type="ECO:0000256" key="4">
    <source>
        <dbReference type="ARBA" id="ARBA00022847"/>
    </source>
</evidence>
<keyword evidence="4" id="KW-0769">Symport</keyword>
<evidence type="ECO:0000256" key="6">
    <source>
        <dbReference type="ARBA" id="ARBA00023136"/>
    </source>
</evidence>
<evidence type="ECO:0000313" key="9">
    <source>
        <dbReference type="Proteomes" id="UP001377972"/>
    </source>
</evidence>
<evidence type="ECO:0000256" key="5">
    <source>
        <dbReference type="ARBA" id="ARBA00022989"/>
    </source>
</evidence>
<evidence type="ECO:0000256" key="7">
    <source>
        <dbReference type="SAM" id="Phobius"/>
    </source>
</evidence>
<dbReference type="Proteomes" id="UP001377972">
    <property type="component" value="Unassembled WGS sequence"/>
</dbReference>
<dbReference type="PANTHER" id="PTHR11706:SF33">
    <property type="entry name" value="NATURAL RESISTANCE-ASSOCIATED MACROPHAGE PROTEIN 2"/>
    <property type="match status" value="1"/>
</dbReference>
<evidence type="ECO:0000256" key="3">
    <source>
        <dbReference type="ARBA" id="ARBA00022692"/>
    </source>
</evidence>
<dbReference type="InterPro" id="IPR001046">
    <property type="entry name" value="NRAMP_fam"/>
</dbReference>
<comment type="subcellular location">
    <subcellularLocation>
        <location evidence="1">Membrane</location>
        <topology evidence="1">Multi-pass membrane protein</topology>
    </subcellularLocation>
</comment>
<feature type="transmembrane region" description="Helical" evidence="7">
    <location>
        <begin position="373"/>
        <end position="392"/>
    </location>
</feature>
<feature type="transmembrane region" description="Helical" evidence="7">
    <location>
        <begin position="338"/>
        <end position="361"/>
    </location>
</feature>
<keyword evidence="5 7" id="KW-1133">Transmembrane helix</keyword>
<feature type="transmembrane region" description="Helical" evidence="7">
    <location>
        <begin position="180"/>
        <end position="204"/>
    </location>
</feature>
<feature type="transmembrane region" description="Helical" evidence="7">
    <location>
        <begin position="32"/>
        <end position="56"/>
    </location>
</feature>
<organism evidence="8 9">
    <name type="scientific">Pseudoalteromonas lipolytica</name>
    <dbReference type="NCBI Taxonomy" id="570156"/>
    <lineage>
        <taxon>Bacteria</taxon>
        <taxon>Pseudomonadati</taxon>
        <taxon>Pseudomonadota</taxon>
        <taxon>Gammaproteobacteria</taxon>
        <taxon>Alteromonadales</taxon>
        <taxon>Pseudoalteromonadaceae</taxon>
        <taxon>Pseudoalteromonas</taxon>
    </lineage>
</organism>
<dbReference type="NCBIfam" id="NF037982">
    <property type="entry name" value="Nramp_1"/>
    <property type="match status" value="1"/>
</dbReference>
<reference evidence="8 9" key="1">
    <citation type="submission" date="2023-01" db="EMBL/GenBank/DDBJ databases">
        <title>Trichodesmium-associated heterotrophic epibiont bacteria.</title>
        <authorList>
            <person name="Cleveland C.S."/>
            <person name="Webb E.A."/>
        </authorList>
    </citation>
    <scope>NUCLEOTIDE SEQUENCE [LARGE SCALE GENOMIC DNA]</scope>
    <source>
        <strain evidence="8 9">USCH2</strain>
    </source>
</reference>
<accession>A0ABU8SPE9</accession>
<dbReference type="RefSeq" id="WP_339979554.1">
    <property type="nucleotide sequence ID" value="NZ_JAQPZS010000001.1"/>
</dbReference>
<feature type="transmembrane region" description="Helical" evidence="7">
    <location>
        <begin position="77"/>
        <end position="96"/>
    </location>
</feature>
<evidence type="ECO:0000256" key="2">
    <source>
        <dbReference type="ARBA" id="ARBA00022448"/>
    </source>
</evidence>
<feature type="transmembrane region" description="Helical" evidence="7">
    <location>
        <begin position="315"/>
        <end position="332"/>
    </location>
</feature>
<feature type="transmembrane region" description="Helical" evidence="7">
    <location>
        <begin position="225"/>
        <end position="247"/>
    </location>
</feature>
<keyword evidence="3 7" id="KW-0812">Transmembrane</keyword>
<keyword evidence="2" id="KW-0813">Transport</keyword>
<proteinExistence type="predicted"/>
<keyword evidence="6 7" id="KW-0472">Membrane</keyword>